<dbReference type="HOGENOM" id="CLU_074778_0_0_5"/>
<dbReference type="InterPro" id="IPR008884">
    <property type="entry name" value="TylF_MeTrfase"/>
</dbReference>
<dbReference type="AlphaFoldDB" id="A7HSQ5"/>
<keyword evidence="2" id="KW-1185">Reference proteome</keyword>
<name>A7HSQ5_PARL1</name>
<gene>
    <name evidence="1" type="ordered locus">Plav_1318</name>
</gene>
<dbReference type="Proteomes" id="UP000006377">
    <property type="component" value="Chromosome"/>
</dbReference>
<dbReference type="OrthoDB" id="9811332at2"/>
<organism evidence="1 2">
    <name type="scientific">Parvibaculum lavamentivorans (strain DS-1 / DSM 13023 / NCIMB 13966)</name>
    <dbReference type="NCBI Taxonomy" id="402881"/>
    <lineage>
        <taxon>Bacteria</taxon>
        <taxon>Pseudomonadati</taxon>
        <taxon>Pseudomonadota</taxon>
        <taxon>Alphaproteobacteria</taxon>
        <taxon>Hyphomicrobiales</taxon>
        <taxon>Parvibaculaceae</taxon>
        <taxon>Parvibaculum</taxon>
    </lineage>
</organism>
<dbReference type="PANTHER" id="PTHR40036:SF1">
    <property type="entry name" value="MACROCIN O-METHYLTRANSFERASE"/>
    <property type="match status" value="1"/>
</dbReference>
<dbReference type="Gene3D" id="3.40.50.150">
    <property type="entry name" value="Vaccinia Virus protein VP39"/>
    <property type="match status" value="1"/>
</dbReference>
<dbReference type="RefSeq" id="WP_012110212.1">
    <property type="nucleotide sequence ID" value="NC_009719.1"/>
</dbReference>
<dbReference type="Pfam" id="PF13578">
    <property type="entry name" value="Methyltransf_24"/>
    <property type="match status" value="1"/>
</dbReference>
<evidence type="ECO:0000313" key="1">
    <source>
        <dbReference type="EMBL" id="ABS62938.1"/>
    </source>
</evidence>
<dbReference type="eggNOG" id="COG4122">
    <property type="taxonomic scope" value="Bacteria"/>
</dbReference>
<proteinExistence type="predicted"/>
<dbReference type="STRING" id="402881.Plav_1318"/>
<protein>
    <recommendedName>
        <fullName evidence="3">Methyltransferase</fullName>
    </recommendedName>
</protein>
<dbReference type="KEGG" id="pla:Plav_1318"/>
<accession>A7HSQ5</accession>
<dbReference type="SUPFAM" id="SSF53335">
    <property type="entry name" value="S-adenosyl-L-methionine-dependent methyltransferases"/>
    <property type="match status" value="1"/>
</dbReference>
<evidence type="ECO:0000313" key="2">
    <source>
        <dbReference type="Proteomes" id="UP000006377"/>
    </source>
</evidence>
<evidence type="ECO:0008006" key="3">
    <source>
        <dbReference type="Google" id="ProtNLM"/>
    </source>
</evidence>
<dbReference type="PANTHER" id="PTHR40036">
    <property type="entry name" value="MACROCIN O-METHYLTRANSFERASE"/>
    <property type="match status" value="1"/>
</dbReference>
<dbReference type="EMBL" id="CP000774">
    <property type="protein sequence ID" value="ABS62938.1"/>
    <property type="molecule type" value="Genomic_DNA"/>
</dbReference>
<sequence>MAKKSLSERLIRRFYYKYFARNILYELQMRARSQSADYAEAHMADAIIFEDAAKMLKYCVKHAPEGAVLEFGVADGGSIAEIASVHKGTVHGFDSFEGLPEDWSGHTEAAGTFDRGGTLPKVPKNVELHKGWFSDTIPVWKAAHPDPVGFLHMDCDIYSSTRDVLALMKDRLRPGTIIKFDEYFNYPNWQKHEFRAWQEFVAEHGVEYRYIAFTALHGRVAVEIVKI</sequence>
<reference evidence="1 2" key="1">
    <citation type="journal article" date="2011" name="Stand. Genomic Sci.">
        <title>Complete genome sequence of Parvibaculum lavamentivorans type strain (DS-1(T)).</title>
        <authorList>
            <person name="Schleheck D."/>
            <person name="Weiss M."/>
            <person name="Pitluck S."/>
            <person name="Bruce D."/>
            <person name="Land M.L."/>
            <person name="Han S."/>
            <person name="Saunders E."/>
            <person name="Tapia R."/>
            <person name="Detter C."/>
            <person name="Brettin T."/>
            <person name="Han J."/>
            <person name="Woyke T."/>
            <person name="Goodwin L."/>
            <person name="Pennacchio L."/>
            <person name="Nolan M."/>
            <person name="Cook A.M."/>
            <person name="Kjelleberg S."/>
            <person name="Thomas T."/>
        </authorList>
    </citation>
    <scope>NUCLEOTIDE SEQUENCE [LARGE SCALE GENOMIC DNA]</scope>
    <source>
        <strain evidence="2">DS-1 / DSM 13023 / NCIMB 13966</strain>
    </source>
</reference>
<dbReference type="InterPro" id="IPR029063">
    <property type="entry name" value="SAM-dependent_MTases_sf"/>
</dbReference>